<reference evidence="2 3" key="1">
    <citation type="journal article" date="2019" name="Nat. Ecol. Evol.">
        <title>Megaphylogeny resolves global patterns of mushroom evolution.</title>
        <authorList>
            <person name="Varga T."/>
            <person name="Krizsan K."/>
            <person name="Foldi C."/>
            <person name="Dima B."/>
            <person name="Sanchez-Garcia M."/>
            <person name="Sanchez-Ramirez S."/>
            <person name="Szollosi G.J."/>
            <person name="Szarkandi J.G."/>
            <person name="Papp V."/>
            <person name="Albert L."/>
            <person name="Andreopoulos W."/>
            <person name="Angelini C."/>
            <person name="Antonin V."/>
            <person name="Barry K.W."/>
            <person name="Bougher N.L."/>
            <person name="Buchanan P."/>
            <person name="Buyck B."/>
            <person name="Bense V."/>
            <person name="Catcheside P."/>
            <person name="Chovatia M."/>
            <person name="Cooper J."/>
            <person name="Damon W."/>
            <person name="Desjardin D."/>
            <person name="Finy P."/>
            <person name="Geml J."/>
            <person name="Haridas S."/>
            <person name="Hughes K."/>
            <person name="Justo A."/>
            <person name="Karasinski D."/>
            <person name="Kautmanova I."/>
            <person name="Kiss B."/>
            <person name="Kocsube S."/>
            <person name="Kotiranta H."/>
            <person name="LaButti K.M."/>
            <person name="Lechner B.E."/>
            <person name="Liimatainen K."/>
            <person name="Lipzen A."/>
            <person name="Lukacs Z."/>
            <person name="Mihaltcheva S."/>
            <person name="Morgado L.N."/>
            <person name="Niskanen T."/>
            <person name="Noordeloos M.E."/>
            <person name="Ohm R.A."/>
            <person name="Ortiz-Santana B."/>
            <person name="Ovrebo C."/>
            <person name="Racz N."/>
            <person name="Riley R."/>
            <person name="Savchenko A."/>
            <person name="Shiryaev A."/>
            <person name="Soop K."/>
            <person name="Spirin V."/>
            <person name="Szebenyi C."/>
            <person name="Tomsovsky M."/>
            <person name="Tulloss R.E."/>
            <person name="Uehling J."/>
            <person name="Grigoriev I.V."/>
            <person name="Vagvolgyi C."/>
            <person name="Papp T."/>
            <person name="Martin F.M."/>
            <person name="Miettinen O."/>
            <person name="Hibbett D.S."/>
            <person name="Nagy L.G."/>
        </authorList>
    </citation>
    <scope>NUCLEOTIDE SEQUENCE [LARGE SCALE GENOMIC DNA]</scope>
    <source>
        <strain evidence="2 3">FP101781</strain>
    </source>
</reference>
<comment type="caution">
    <text evidence="2">The sequence shown here is derived from an EMBL/GenBank/DDBJ whole genome shotgun (WGS) entry which is preliminary data.</text>
</comment>
<sequence length="458" mass="51500">MDDSLADWECWCDNVSQYGCERPLGVTQSKLEMQMLRHPDIRVPEAPFLAWVWKQMQLTEWYTIEVESGGLKTRCLFWVSITSAERDYTGVGLDKRERVKQCLSEFLLRLISKSTGRWICEVHCGLYSLPRFITSPSSSLLMSVEVNQSNSWGPPPVVVIDHSSQNTGSRRNTRLAIVTPAHSNENVQPIIIETFPTSTTPEPQMVIIAPPPAAAQAPAPSPIHIQPGSYRSRFHTSSLRYFPSEYTPVNLNPAFASPSNYGTVANPPPPDYDSWSFIDDKFSSRHHRNHRSTNEKPSSTEPDPLEEYQSSHHRRRGGEVNRRRRRAESSAGRITFPQYGPPTTVIETNAEEEAMANSPHVPPSSPPPVVVVGPPQGPPVYDQASNPSMYYNALEDSIIAVILGSTAEEDTFGSRIGMGRIRRPMSWRRDYWLRGTLLNPEVFALKLGSFRPKQAKIM</sequence>
<keyword evidence="3" id="KW-1185">Reference proteome</keyword>
<accession>A0A4Y7TRY1</accession>
<protein>
    <submittedName>
        <fullName evidence="2">Uncharacterized protein</fullName>
    </submittedName>
</protein>
<feature type="compositionally biased region" description="Basic residues" evidence="1">
    <location>
        <begin position="311"/>
        <end position="326"/>
    </location>
</feature>
<evidence type="ECO:0000313" key="2">
    <source>
        <dbReference type="EMBL" id="TEB36940.1"/>
    </source>
</evidence>
<gene>
    <name evidence="2" type="ORF">FA13DRAFT_1706120</name>
</gene>
<name>A0A4Y7TRY1_COPMI</name>
<dbReference type="AlphaFoldDB" id="A0A4Y7TRY1"/>
<evidence type="ECO:0000256" key="1">
    <source>
        <dbReference type="SAM" id="MobiDB-lite"/>
    </source>
</evidence>
<proteinExistence type="predicted"/>
<evidence type="ECO:0000313" key="3">
    <source>
        <dbReference type="Proteomes" id="UP000298030"/>
    </source>
</evidence>
<organism evidence="2 3">
    <name type="scientific">Coprinellus micaceus</name>
    <name type="common">Glistening ink-cap mushroom</name>
    <name type="synonym">Coprinus micaceus</name>
    <dbReference type="NCBI Taxonomy" id="71717"/>
    <lineage>
        <taxon>Eukaryota</taxon>
        <taxon>Fungi</taxon>
        <taxon>Dikarya</taxon>
        <taxon>Basidiomycota</taxon>
        <taxon>Agaricomycotina</taxon>
        <taxon>Agaricomycetes</taxon>
        <taxon>Agaricomycetidae</taxon>
        <taxon>Agaricales</taxon>
        <taxon>Agaricineae</taxon>
        <taxon>Psathyrellaceae</taxon>
        <taxon>Coprinellus</taxon>
    </lineage>
</organism>
<feature type="region of interest" description="Disordered" evidence="1">
    <location>
        <begin position="285"/>
        <end position="342"/>
    </location>
</feature>
<dbReference type="Proteomes" id="UP000298030">
    <property type="component" value="Unassembled WGS sequence"/>
</dbReference>
<dbReference type="EMBL" id="QPFP01000005">
    <property type="protein sequence ID" value="TEB36940.1"/>
    <property type="molecule type" value="Genomic_DNA"/>
</dbReference>